<dbReference type="InterPro" id="IPR000847">
    <property type="entry name" value="LysR_HTH_N"/>
</dbReference>
<dbReference type="InterPro" id="IPR036388">
    <property type="entry name" value="WH-like_DNA-bd_sf"/>
</dbReference>
<dbReference type="Pfam" id="PF00126">
    <property type="entry name" value="HTH_1"/>
    <property type="match status" value="1"/>
</dbReference>
<evidence type="ECO:0000256" key="3">
    <source>
        <dbReference type="ARBA" id="ARBA00023125"/>
    </source>
</evidence>
<dbReference type="FunFam" id="1.10.10.10:FF:000001">
    <property type="entry name" value="LysR family transcriptional regulator"/>
    <property type="match status" value="1"/>
</dbReference>
<dbReference type="GO" id="GO:0003700">
    <property type="term" value="F:DNA-binding transcription factor activity"/>
    <property type="evidence" value="ECO:0007669"/>
    <property type="project" value="InterPro"/>
</dbReference>
<dbReference type="InterPro" id="IPR005119">
    <property type="entry name" value="LysR_subst-bd"/>
</dbReference>
<sequence>MNLKRIKTFMMVLDHKSFSAVANTLNISQPAVSKQIKTLETELGISLLNRETVEPTEAGRLVYQKGKKFLYDWDVLVEECRRLQGELTGVVRIGASTVPGTYIVPTLLRKFLNLHHSVDIQLSIHESGEISGLLKEGTIDIGFVGIEPLDPDIINHMIKKEHFILIGPPDSEEITDLKTLKDLPFIFRSEKSGTWQGVEKSLKSFGVSTNDLRCMAKVKTTEAVISLVEANLGYSVVSSIAATQAMKQGRIKVVHQLPYERSFYLSYLHSKKIHPAIVSLVSLSQEDVVDE</sequence>
<dbReference type="PANTHER" id="PTHR30126">
    <property type="entry name" value="HTH-TYPE TRANSCRIPTIONAL REGULATOR"/>
    <property type="match status" value="1"/>
</dbReference>
<dbReference type="SUPFAM" id="SSF53850">
    <property type="entry name" value="Periplasmic binding protein-like II"/>
    <property type="match status" value="1"/>
</dbReference>
<dbReference type="PANTHER" id="PTHR30126:SF40">
    <property type="entry name" value="HTH-TYPE TRANSCRIPTIONAL REGULATOR GLTR"/>
    <property type="match status" value="1"/>
</dbReference>
<keyword evidence="4" id="KW-0804">Transcription</keyword>
<dbReference type="Gene3D" id="1.10.10.10">
    <property type="entry name" value="Winged helix-like DNA-binding domain superfamily/Winged helix DNA-binding domain"/>
    <property type="match status" value="1"/>
</dbReference>
<dbReference type="GO" id="GO:0000976">
    <property type="term" value="F:transcription cis-regulatory region binding"/>
    <property type="evidence" value="ECO:0007669"/>
    <property type="project" value="TreeGrafter"/>
</dbReference>
<dbReference type="OrthoDB" id="63123at2"/>
<keyword evidence="3" id="KW-0238">DNA-binding</keyword>
<dbReference type="PROSITE" id="PS50931">
    <property type="entry name" value="HTH_LYSR"/>
    <property type="match status" value="1"/>
</dbReference>
<evidence type="ECO:0000313" key="7">
    <source>
        <dbReference type="Proteomes" id="UP000180098"/>
    </source>
</evidence>
<reference evidence="6 7" key="1">
    <citation type="submission" date="2016-10" db="EMBL/GenBank/DDBJ databases">
        <title>Draft genome sequences of four alkaliphilic bacteria belonging to the Anaerobacillus genus.</title>
        <authorList>
            <person name="Bassil N.M."/>
            <person name="Lloyd J.R."/>
        </authorList>
    </citation>
    <scope>NUCLEOTIDE SEQUENCE [LARGE SCALE GENOMIC DNA]</scope>
    <source>
        <strain evidence="6 7">DSM 15340</strain>
    </source>
</reference>
<name>A0A1S2LMT1_9BACI</name>
<dbReference type="InterPro" id="IPR036390">
    <property type="entry name" value="WH_DNA-bd_sf"/>
</dbReference>
<evidence type="ECO:0000313" key="6">
    <source>
        <dbReference type="EMBL" id="OIJ12735.1"/>
    </source>
</evidence>
<evidence type="ECO:0000256" key="2">
    <source>
        <dbReference type="ARBA" id="ARBA00023015"/>
    </source>
</evidence>
<protein>
    <submittedName>
        <fullName evidence="6">LysR family transcriptional regulator</fullName>
    </submittedName>
</protein>
<evidence type="ECO:0000259" key="5">
    <source>
        <dbReference type="PROSITE" id="PS50931"/>
    </source>
</evidence>
<dbReference type="PRINTS" id="PR00039">
    <property type="entry name" value="HTHLYSR"/>
</dbReference>
<dbReference type="NCBIfam" id="NF040786">
    <property type="entry name" value="LysR_Sec_metab"/>
    <property type="match status" value="1"/>
</dbReference>
<keyword evidence="2" id="KW-0805">Transcription regulation</keyword>
<dbReference type="RefSeq" id="WP_071313042.1">
    <property type="nucleotide sequence ID" value="NZ_MLQQ01000018.1"/>
</dbReference>
<dbReference type="AlphaFoldDB" id="A0A1S2LMT1"/>
<proteinExistence type="inferred from homology"/>
<accession>A0A1S2LMT1</accession>
<organism evidence="6 7">
    <name type="scientific">Anaerobacillus arseniciselenatis</name>
    <dbReference type="NCBI Taxonomy" id="85682"/>
    <lineage>
        <taxon>Bacteria</taxon>
        <taxon>Bacillati</taxon>
        <taxon>Bacillota</taxon>
        <taxon>Bacilli</taxon>
        <taxon>Bacillales</taxon>
        <taxon>Bacillaceae</taxon>
        <taxon>Anaerobacillus</taxon>
    </lineage>
</organism>
<evidence type="ECO:0000256" key="1">
    <source>
        <dbReference type="ARBA" id="ARBA00009437"/>
    </source>
</evidence>
<comment type="similarity">
    <text evidence="1">Belongs to the LysR transcriptional regulatory family.</text>
</comment>
<dbReference type="Proteomes" id="UP000180098">
    <property type="component" value="Unassembled WGS sequence"/>
</dbReference>
<feature type="domain" description="HTH lysR-type" evidence="5">
    <location>
        <begin position="1"/>
        <end position="56"/>
    </location>
</feature>
<dbReference type="Pfam" id="PF03466">
    <property type="entry name" value="LysR_substrate"/>
    <property type="match status" value="1"/>
</dbReference>
<dbReference type="EMBL" id="MLQQ01000018">
    <property type="protein sequence ID" value="OIJ12735.1"/>
    <property type="molecule type" value="Genomic_DNA"/>
</dbReference>
<dbReference type="SUPFAM" id="SSF46785">
    <property type="entry name" value="Winged helix' DNA-binding domain"/>
    <property type="match status" value="1"/>
</dbReference>
<keyword evidence="7" id="KW-1185">Reference proteome</keyword>
<dbReference type="InterPro" id="IPR047788">
    <property type="entry name" value="LysR-like_Sec_metab"/>
</dbReference>
<dbReference type="Gene3D" id="3.40.190.10">
    <property type="entry name" value="Periplasmic binding protein-like II"/>
    <property type="match status" value="2"/>
</dbReference>
<evidence type="ECO:0000256" key="4">
    <source>
        <dbReference type="ARBA" id="ARBA00023163"/>
    </source>
</evidence>
<gene>
    <name evidence="6" type="ORF">BKP35_09130</name>
</gene>
<comment type="caution">
    <text evidence="6">The sequence shown here is derived from an EMBL/GenBank/DDBJ whole genome shotgun (WGS) entry which is preliminary data.</text>
</comment>